<accession>A0A4S8HGV5</accession>
<evidence type="ECO:0000313" key="4">
    <source>
        <dbReference type="EMBL" id="THU31982.1"/>
    </source>
</evidence>
<dbReference type="InterPro" id="IPR023696">
    <property type="entry name" value="Ureohydrolase_dom_sf"/>
</dbReference>
<dbReference type="PRINTS" id="PR01270">
    <property type="entry name" value="HDASUPER"/>
</dbReference>
<dbReference type="PANTHER" id="PTHR10625:SF19">
    <property type="entry name" value="HISTONE DEACETYLASE 12"/>
    <property type="match status" value="1"/>
</dbReference>
<evidence type="ECO:0000256" key="1">
    <source>
        <dbReference type="ARBA" id="ARBA00005947"/>
    </source>
</evidence>
<gene>
    <name evidence="4" type="ORF">FAM09_27750</name>
</gene>
<comment type="caution">
    <text evidence="4">The sequence shown here is derived from an EMBL/GenBank/DDBJ whole genome shotgun (WGS) entry which is preliminary data.</text>
</comment>
<dbReference type="GO" id="GO:0016787">
    <property type="term" value="F:hydrolase activity"/>
    <property type="evidence" value="ECO:0007669"/>
    <property type="project" value="UniProtKB-KW"/>
</dbReference>
<comment type="similarity">
    <text evidence="1">Belongs to the histone deacetylase family.</text>
</comment>
<evidence type="ECO:0000313" key="5">
    <source>
        <dbReference type="Proteomes" id="UP000306918"/>
    </source>
</evidence>
<dbReference type="GO" id="GO:0040029">
    <property type="term" value="P:epigenetic regulation of gene expression"/>
    <property type="evidence" value="ECO:0007669"/>
    <property type="project" value="TreeGrafter"/>
</dbReference>
<dbReference type="Proteomes" id="UP000306918">
    <property type="component" value="Unassembled WGS sequence"/>
</dbReference>
<proteinExistence type="inferred from homology"/>
<dbReference type="InterPro" id="IPR000286">
    <property type="entry name" value="HDACs"/>
</dbReference>
<dbReference type="EMBL" id="STFF01000012">
    <property type="protein sequence ID" value="THU31982.1"/>
    <property type="molecule type" value="Genomic_DNA"/>
</dbReference>
<protein>
    <submittedName>
        <fullName evidence="4">Histone deacetylase</fullName>
    </submittedName>
</protein>
<dbReference type="Gene3D" id="3.40.800.20">
    <property type="entry name" value="Histone deacetylase domain"/>
    <property type="match status" value="1"/>
</dbReference>
<organism evidence="4 5">
    <name type="scientific">Niastella caeni</name>
    <dbReference type="NCBI Taxonomy" id="2569763"/>
    <lineage>
        <taxon>Bacteria</taxon>
        <taxon>Pseudomonadati</taxon>
        <taxon>Bacteroidota</taxon>
        <taxon>Chitinophagia</taxon>
        <taxon>Chitinophagales</taxon>
        <taxon>Chitinophagaceae</taxon>
        <taxon>Niastella</taxon>
    </lineage>
</organism>
<reference evidence="4 5" key="1">
    <citation type="submission" date="2019-04" db="EMBL/GenBank/DDBJ databases">
        <title>Niastella caeni sp. nov., isolated from activated sludge.</title>
        <authorList>
            <person name="Sheng M."/>
        </authorList>
    </citation>
    <scope>NUCLEOTIDE SEQUENCE [LARGE SCALE GENOMIC DNA]</scope>
    <source>
        <strain evidence="4 5">HX-2-15</strain>
    </source>
</reference>
<dbReference type="InterPro" id="IPR044150">
    <property type="entry name" value="HDAC_classIV"/>
</dbReference>
<keyword evidence="2" id="KW-0378">Hydrolase</keyword>
<dbReference type="OrthoDB" id="9808367at2"/>
<dbReference type="SUPFAM" id="SSF52768">
    <property type="entry name" value="Arginase/deacetylase"/>
    <property type="match status" value="1"/>
</dbReference>
<dbReference type="InterPro" id="IPR037138">
    <property type="entry name" value="His_deacetylse_dom_sf"/>
</dbReference>
<dbReference type="Pfam" id="PF00850">
    <property type="entry name" value="Hist_deacetyl"/>
    <property type="match status" value="1"/>
</dbReference>
<dbReference type="GO" id="GO:0004407">
    <property type="term" value="F:histone deacetylase activity"/>
    <property type="evidence" value="ECO:0007669"/>
    <property type="project" value="InterPro"/>
</dbReference>
<dbReference type="RefSeq" id="WP_136580426.1">
    <property type="nucleotide sequence ID" value="NZ_STFF01000012.1"/>
</dbReference>
<dbReference type="InterPro" id="IPR023801">
    <property type="entry name" value="His_deacetylse_dom"/>
</dbReference>
<dbReference type="CDD" id="cd09993">
    <property type="entry name" value="HDAC_classIV"/>
    <property type="match status" value="1"/>
</dbReference>
<feature type="domain" description="Histone deacetylase" evidence="3">
    <location>
        <begin position="28"/>
        <end position="296"/>
    </location>
</feature>
<name>A0A4S8HGV5_9BACT</name>
<dbReference type="AlphaFoldDB" id="A0A4S8HGV5"/>
<keyword evidence="5" id="KW-1185">Reference proteome</keyword>
<dbReference type="PANTHER" id="PTHR10625">
    <property type="entry name" value="HISTONE DEACETYLASE HDAC1-RELATED"/>
    <property type="match status" value="1"/>
</dbReference>
<sequence>MSPTPPALKIAFDPIYAHPLPEGHRFPMLKYELIPEQLLYEGTISSNNLFAPAPCADEIVLWTHSPEYVQKLHQQTLSAREQRHIGFPQSPQLTRREFVIAQGTIDCCYHAFAHGVSLNVAGGTHHAFANRGEGFCLLNDFAVAANYLLKKELAQKILIVDLDVHQGNGTASLFEHEPRVFTFSMHGAHNYPFHKEKSDLDIALNDGTEDGLYLSLLQNTLHTLLDQLEPDFVFYLSGVDILSTDKFGKLKISMEGCRQRDELVFSQLKLHGIPCVVAMGGGYSPNIKTIVEAHCNTFRVAKDIYSL</sequence>
<evidence type="ECO:0000259" key="3">
    <source>
        <dbReference type="Pfam" id="PF00850"/>
    </source>
</evidence>
<evidence type="ECO:0000256" key="2">
    <source>
        <dbReference type="ARBA" id="ARBA00022801"/>
    </source>
</evidence>